<dbReference type="Pfam" id="PF02179">
    <property type="entry name" value="BAG"/>
    <property type="match status" value="1"/>
</dbReference>
<dbReference type="Gene3D" id="1.20.58.120">
    <property type="entry name" value="BAG domain"/>
    <property type="match status" value="1"/>
</dbReference>
<protein>
    <recommendedName>
        <fullName evidence="2">BAG domain-containing protein</fullName>
    </recommendedName>
</protein>
<comment type="caution">
    <text evidence="3">The sequence shown here is derived from an EMBL/GenBank/DDBJ whole genome shotgun (WGS) entry which is preliminary data.</text>
</comment>
<sequence length="502" mass="57467">MYGQPWYSGYQYPTAYPSYGAPYRNPYQVAAYQGGYDYDDADLQERARALAERRARRAQYLPDEDDEDVYDWEYNQFGPQQRAYLEAKRRQLIEERRQQEEAARERARQELLAKQRAEQEELLRKRALAREERQRALEKRHREEEEARQRMIAERKRQLRQRREEEARRLAEEQAQREQRPRSRSRSRSFRGQHAPHSGAQADSSIPIHFQPSSSPSKASPPPSRSRSATPPPPKHTPEELNEAASKIQNRYRIHSSFKILDDAANQFASLKKGFVYPRAIDFQKPGADSGYITVGAYRAPSDFDNEDEEPMQVNGPEGKLDYTSTNYPLHAYMEALNKLLLKLDGVESWGKKAIRDKRRTIVKSIEKEASKLDRYCRQAWLDYLAKQAKDSQPQPEPQVEEVVTPQTTASERSEPQSSQIEASEVVPQEAAPSGQQAEDQPPAVQTTDPESISADAQAPTTSESEEVDAEPQQPEGPRRIPISSPPHESETISGPMDVSDS</sequence>
<dbReference type="SUPFAM" id="SSF63491">
    <property type="entry name" value="BAG domain"/>
    <property type="match status" value="1"/>
</dbReference>
<accession>A0A8H4QIM7</accession>
<dbReference type="EMBL" id="JAACJL010000057">
    <property type="protein sequence ID" value="KAF4611619.1"/>
    <property type="molecule type" value="Genomic_DNA"/>
</dbReference>
<evidence type="ECO:0000256" key="1">
    <source>
        <dbReference type="SAM" id="MobiDB-lite"/>
    </source>
</evidence>
<evidence type="ECO:0000313" key="3">
    <source>
        <dbReference type="EMBL" id="KAF4611619.1"/>
    </source>
</evidence>
<organism evidence="3 4">
    <name type="scientific">Agrocybe pediades</name>
    <dbReference type="NCBI Taxonomy" id="84607"/>
    <lineage>
        <taxon>Eukaryota</taxon>
        <taxon>Fungi</taxon>
        <taxon>Dikarya</taxon>
        <taxon>Basidiomycota</taxon>
        <taxon>Agaricomycotina</taxon>
        <taxon>Agaricomycetes</taxon>
        <taxon>Agaricomycetidae</taxon>
        <taxon>Agaricales</taxon>
        <taxon>Agaricineae</taxon>
        <taxon>Strophariaceae</taxon>
        <taxon>Agrocybe</taxon>
    </lineage>
</organism>
<dbReference type="AlphaFoldDB" id="A0A8H4QIM7"/>
<gene>
    <name evidence="3" type="ORF">D9613_003825</name>
</gene>
<dbReference type="Proteomes" id="UP000521872">
    <property type="component" value="Unassembled WGS sequence"/>
</dbReference>
<reference evidence="3 4" key="1">
    <citation type="submission" date="2019-12" db="EMBL/GenBank/DDBJ databases">
        <authorList>
            <person name="Floudas D."/>
            <person name="Bentzer J."/>
            <person name="Ahren D."/>
            <person name="Johansson T."/>
            <person name="Persson P."/>
            <person name="Tunlid A."/>
        </authorList>
    </citation>
    <scope>NUCLEOTIDE SEQUENCE [LARGE SCALE GENOMIC DNA]</scope>
    <source>
        <strain evidence="3 4">CBS 102.39</strain>
    </source>
</reference>
<dbReference type="InterPro" id="IPR003103">
    <property type="entry name" value="BAG_domain"/>
</dbReference>
<feature type="compositionally biased region" description="Basic and acidic residues" evidence="1">
    <location>
        <begin position="167"/>
        <end position="181"/>
    </location>
</feature>
<dbReference type="InterPro" id="IPR036533">
    <property type="entry name" value="BAG_dom_sf"/>
</dbReference>
<evidence type="ECO:0000313" key="4">
    <source>
        <dbReference type="Proteomes" id="UP000521872"/>
    </source>
</evidence>
<evidence type="ECO:0000259" key="2">
    <source>
        <dbReference type="Pfam" id="PF02179"/>
    </source>
</evidence>
<feature type="domain" description="BAG" evidence="2">
    <location>
        <begin position="330"/>
        <end position="375"/>
    </location>
</feature>
<proteinExistence type="predicted"/>
<feature type="compositionally biased region" description="Polar residues" evidence="1">
    <location>
        <begin position="434"/>
        <end position="451"/>
    </location>
</feature>
<feature type="compositionally biased region" description="Pro residues" evidence="1">
    <location>
        <begin position="219"/>
        <end position="235"/>
    </location>
</feature>
<keyword evidence="4" id="KW-1185">Reference proteome</keyword>
<feature type="compositionally biased region" description="Basic residues" evidence="1">
    <location>
        <begin position="182"/>
        <end position="191"/>
    </location>
</feature>
<feature type="region of interest" description="Disordered" evidence="1">
    <location>
        <begin position="388"/>
        <end position="502"/>
    </location>
</feature>
<name>A0A8H4QIM7_9AGAR</name>
<dbReference type="GO" id="GO:0051087">
    <property type="term" value="F:protein-folding chaperone binding"/>
    <property type="evidence" value="ECO:0007669"/>
    <property type="project" value="InterPro"/>
</dbReference>
<feature type="region of interest" description="Disordered" evidence="1">
    <location>
        <begin position="167"/>
        <end position="242"/>
    </location>
</feature>